<dbReference type="GO" id="GO:0043565">
    <property type="term" value="F:sequence-specific DNA binding"/>
    <property type="evidence" value="ECO:0007669"/>
    <property type="project" value="InterPro"/>
</dbReference>
<dbReference type="EMBL" id="SLXK01000009">
    <property type="protein sequence ID" value="TCP29560.1"/>
    <property type="molecule type" value="Genomic_DNA"/>
</dbReference>
<dbReference type="GO" id="GO:0005737">
    <property type="term" value="C:cytoplasm"/>
    <property type="evidence" value="ECO:0007669"/>
    <property type="project" value="UniProtKB-SubCell"/>
</dbReference>
<organism evidence="12 13">
    <name type="scientific">Scopulibacillus darangshiensis</name>
    <dbReference type="NCBI Taxonomy" id="442528"/>
    <lineage>
        <taxon>Bacteria</taxon>
        <taxon>Bacillati</taxon>
        <taxon>Bacillota</taxon>
        <taxon>Bacilli</taxon>
        <taxon>Bacillales</taxon>
        <taxon>Sporolactobacillaceae</taxon>
        <taxon>Scopulibacillus</taxon>
    </lineage>
</organism>
<evidence type="ECO:0000256" key="9">
    <source>
        <dbReference type="SAM" id="Coils"/>
    </source>
</evidence>
<evidence type="ECO:0000256" key="3">
    <source>
        <dbReference type="ARBA" id="ARBA00022553"/>
    </source>
</evidence>
<gene>
    <name evidence="12" type="ORF">EV207_10913</name>
</gene>
<comment type="subcellular location">
    <subcellularLocation>
        <location evidence="1">Cytoplasm</location>
    </subcellularLocation>
</comment>
<evidence type="ECO:0000256" key="1">
    <source>
        <dbReference type="ARBA" id="ARBA00004496"/>
    </source>
</evidence>
<dbReference type="Gene3D" id="1.10.10.60">
    <property type="entry name" value="Homeodomain-like"/>
    <property type="match status" value="2"/>
</dbReference>
<dbReference type="SUPFAM" id="SSF46689">
    <property type="entry name" value="Homeodomain-like"/>
    <property type="match status" value="2"/>
</dbReference>
<dbReference type="OrthoDB" id="342399at2"/>
<evidence type="ECO:0000256" key="5">
    <source>
        <dbReference type="ARBA" id="ARBA00023015"/>
    </source>
</evidence>
<keyword evidence="4" id="KW-0902">Two-component regulatory system</keyword>
<dbReference type="SMART" id="SM00342">
    <property type="entry name" value="HTH_ARAC"/>
    <property type="match status" value="1"/>
</dbReference>
<dbReference type="RefSeq" id="WP_132745529.1">
    <property type="nucleotide sequence ID" value="NZ_SLXK01000009.1"/>
</dbReference>
<protein>
    <submittedName>
        <fullName evidence="12">Two-component system response regulator YesN</fullName>
    </submittedName>
</protein>
<sequence length="426" mass="49471">MKKVFLIDDEILIREGIRNHIAWHNEGFNFCGDAADGEIALPLIEKEKPDILITDIQMPFMDGLQVSRIIRQKMPWIKIIILSGHDEFHYAKEAISIGVMEYVLKPFSSSDLLRLLHKVAKQIDLEQSARDQLEELQNQNNNRLRVSQERFFNDLCLGTLTPSEAIEMADALQLDVISKYYMVIITEYELLKDNQSAETYGNIRDHLMIKLKHVENLFYFQRSIKETVWIYKRDDVNELEALIPSFINPLKSDIEKKYPCVFNVGVGGIKERIRGISLSFAEADKDKIYQTIKRKNPSFDLNEQKIQDVMRFEENLGLNQSIVEQAKDYIVKHYDQTDLSLKSVSAHVNVSPSYFSAMFSQETGQTFINYLTRTRINRAMELLTSTKERSYNIAYMVGYNDPHYFSNTFKKVTGLSPMAFRRQGSR</sequence>
<dbReference type="SUPFAM" id="SSF52172">
    <property type="entry name" value="CheY-like"/>
    <property type="match status" value="1"/>
</dbReference>
<keyword evidence="9" id="KW-0175">Coiled coil</keyword>
<keyword evidence="5" id="KW-0805">Transcription regulation</keyword>
<feature type="domain" description="HTH araC/xylS-type" evidence="10">
    <location>
        <begin position="324"/>
        <end position="423"/>
    </location>
</feature>
<keyword evidence="3 8" id="KW-0597">Phosphoprotein</keyword>
<dbReference type="Pfam" id="PF00072">
    <property type="entry name" value="Response_reg"/>
    <property type="match status" value="1"/>
</dbReference>
<evidence type="ECO:0000259" key="11">
    <source>
        <dbReference type="PROSITE" id="PS50110"/>
    </source>
</evidence>
<dbReference type="InterPro" id="IPR051552">
    <property type="entry name" value="HptR"/>
</dbReference>
<proteinExistence type="predicted"/>
<dbReference type="PROSITE" id="PS50110">
    <property type="entry name" value="RESPONSE_REGULATORY"/>
    <property type="match status" value="1"/>
</dbReference>
<evidence type="ECO:0000313" key="12">
    <source>
        <dbReference type="EMBL" id="TCP29560.1"/>
    </source>
</evidence>
<keyword evidence="7" id="KW-0804">Transcription</keyword>
<evidence type="ECO:0000256" key="6">
    <source>
        <dbReference type="ARBA" id="ARBA00023125"/>
    </source>
</evidence>
<keyword evidence="6" id="KW-0238">DNA-binding</keyword>
<feature type="coiled-coil region" evidence="9">
    <location>
        <begin position="119"/>
        <end position="149"/>
    </location>
</feature>
<feature type="domain" description="Response regulatory" evidence="11">
    <location>
        <begin position="3"/>
        <end position="120"/>
    </location>
</feature>
<dbReference type="CDD" id="cd17536">
    <property type="entry name" value="REC_YesN-like"/>
    <property type="match status" value="1"/>
</dbReference>
<dbReference type="AlphaFoldDB" id="A0A4R2P441"/>
<dbReference type="InterPro" id="IPR011006">
    <property type="entry name" value="CheY-like_superfamily"/>
</dbReference>
<evidence type="ECO:0000313" key="13">
    <source>
        <dbReference type="Proteomes" id="UP000295416"/>
    </source>
</evidence>
<reference evidence="12 13" key="1">
    <citation type="submission" date="2019-03" db="EMBL/GenBank/DDBJ databases">
        <title>Genomic Encyclopedia of Type Strains, Phase IV (KMG-IV): sequencing the most valuable type-strain genomes for metagenomic binning, comparative biology and taxonomic classification.</title>
        <authorList>
            <person name="Goeker M."/>
        </authorList>
    </citation>
    <scope>NUCLEOTIDE SEQUENCE [LARGE SCALE GENOMIC DNA]</scope>
    <source>
        <strain evidence="12 13">DSM 19377</strain>
    </source>
</reference>
<dbReference type="GO" id="GO:0000160">
    <property type="term" value="P:phosphorelay signal transduction system"/>
    <property type="evidence" value="ECO:0007669"/>
    <property type="project" value="UniProtKB-KW"/>
</dbReference>
<comment type="caution">
    <text evidence="12">The sequence shown here is derived from an EMBL/GenBank/DDBJ whole genome shotgun (WGS) entry which is preliminary data.</text>
</comment>
<evidence type="ECO:0000256" key="7">
    <source>
        <dbReference type="ARBA" id="ARBA00023163"/>
    </source>
</evidence>
<accession>A0A4R2P441</accession>
<keyword evidence="2" id="KW-0963">Cytoplasm</keyword>
<evidence type="ECO:0000256" key="8">
    <source>
        <dbReference type="PROSITE-ProRule" id="PRU00169"/>
    </source>
</evidence>
<dbReference type="InterPro" id="IPR001789">
    <property type="entry name" value="Sig_transdc_resp-reg_receiver"/>
</dbReference>
<keyword evidence="13" id="KW-1185">Reference proteome</keyword>
<evidence type="ECO:0000256" key="4">
    <source>
        <dbReference type="ARBA" id="ARBA00023012"/>
    </source>
</evidence>
<dbReference type="GO" id="GO:0003700">
    <property type="term" value="F:DNA-binding transcription factor activity"/>
    <property type="evidence" value="ECO:0007669"/>
    <property type="project" value="InterPro"/>
</dbReference>
<evidence type="ECO:0000256" key="2">
    <source>
        <dbReference type="ARBA" id="ARBA00022490"/>
    </source>
</evidence>
<name>A0A4R2P441_9BACL</name>
<dbReference type="Proteomes" id="UP000295416">
    <property type="component" value="Unassembled WGS sequence"/>
</dbReference>
<dbReference type="InterPro" id="IPR018060">
    <property type="entry name" value="HTH_AraC"/>
</dbReference>
<dbReference type="Gene3D" id="3.40.50.2300">
    <property type="match status" value="1"/>
</dbReference>
<dbReference type="Pfam" id="PF12833">
    <property type="entry name" value="HTH_18"/>
    <property type="match status" value="1"/>
</dbReference>
<evidence type="ECO:0000259" key="10">
    <source>
        <dbReference type="PROSITE" id="PS01124"/>
    </source>
</evidence>
<dbReference type="PANTHER" id="PTHR42713">
    <property type="entry name" value="HISTIDINE KINASE-RELATED"/>
    <property type="match status" value="1"/>
</dbReference>
<dbReference type="InterPro" id="IPR009057">
    <property type="entry name" value="Homeodomain-like_sf"/>
</dbReference>
<feature type="modified residue" description="4-aspartylphosphate" evidence="8">
    <location>
        <position position="55"/>
    </location>
</feature>
<dbReference type="PANTHER" id="PTHR42713:SF3">
    <property type="entry name" value="TRANSCRIPTIONAL REGULATORY PROTEIN HPTR"/>
    <property type="match status" value="1"/>
</dbReference>
<dbReference type="PROSITE" id="PS01124">
    <property type="entry name" value="HTH_ARAC_FAMILY_2"/>
    <property type="match status" value="1"/>
</dbReference>
<dbReference type="SMART" id="SM00448">
    <property type="entry name" value="REC"/>
    <property type="match status" value="1"/>
</dbReference>